<comment type="caution">
    <text evidence="2">The sequence shown here is derived from an EMBL/GenBank/DDBJ whole genome shotgun (WGS) entry which is preliminary data.</text>
</comment>
<evidence type="ECO:0000313" key="2">
    <source>
        <dbReference type="EMBL" id="RED38181.1"/>
    </source>
</evidence>
<evidence type="ECO:0000256" key="1">
    <source>
        <dbReference type="SAM" id="Phobius"/>
    </source>
</evidence>
<protein>
    <submittedName>
        <fullName evidence="2">Uncharacterized protein</fullName>
    </submittedName>
</protein>
<organism evidence="2 3">
    <name type="scientific">Winogradskyella eximia</name>
    <dbReference type="NCBI Taxonomy" id="262006"/>
    <lineage>
        <taxon>Bacteria</taxon>
        <taxon>Pseudomonadati</taxon>
        <taxon>Bacteroidota</taxon>
        <taxon>Flavobacteriia</taxon>
        <taxon>Flavobacteriales</taxon>
        <taxon>Flavobacteriaceae</taxon>
        <taxon>Winogradskyella</taxon>
    </lineage>
</organism>
<dbReference type="OrthoDB" id="9778250at2"/>
<sequence length="205" mass="23556">MNDKLISIVRIIGQLISTSIFGLAGGLLFHFRIPGNRTFTDNDSGPLALVYGVFLIIGIGLIINSLIFKQKKHWEKYRIGLLVFVIGFGLAVFLPRDIIKWTYFGKKEIEFKSIENADFIWVRLELYKNNDFLCSTSHGGEMTEETLGEYKLKNNVLELHLKNEISEHTKKGYQTLYKNIGTKYRVSNESLVCLDCEKEIKLKKN</sequence>
<reference evidence="2 3" key="1">
    <citation type="submission" date="2018-07" db="EMBL/GenBank/DDBJ databases">
        <title>Genomic Encyclopedia of Type Strains, Phase III (KMG-III): the genomes of soil and plant-associated and newly described type strains.</title>
        <authorList>
            <person name="Whitman W."/>
        </authorList>
    </citation>
    <scope>NUCLEOTIDE SEQUENCE [LARGE SCALE GENOMIC DNA]</scope>
    <source>
        <strain evidence="2 3">CECT 7946</strain>
    </source>
</reference>
<dbReference type="EMBL" id="QRDV01000011">
    <property type="protein sequence ID" value="RED38181.1"/>
    <property type="molecule type" value="Genomic_DNA"/>
</dbReference>
<feature type="transmembrane region" description="Helical" evidence="1">
    <location>
        <begin position="12"/>
        <end position="33"/>
    </location>
</feature>
<gene>
    <name evidence="2" type="ORF">DFQ10_1112</name>
</gene>
<dbReference type="Proteomes" id="UP000256980">
    <property type="component" value="Unassembled WGS sequence"/>
</dbReference>
<keyword evidence="3" id="KW-1185">Reference proteome</keyword>
<keyword evidence="1" id="KW-1133">Transmembrane helix</keyword>
<feature type="transmembrane region" description="Helical" evidence="1">
    <location>
        <begin position="45"/>
        <end position="67"/>
    </location>
</feature>
<keyword evidence="1" id="KW-0812">Transmembrane</keyword>
<dbReference type="RefSeq" id="WP_115818795.1">
    <property type="nucleotide sequence ID" value="NZ_QRDV01000011.1"/>
</dbReference>
<accession>A0A3D9GRL4</accession>
<dbReference type="AlphaFoldDB" id="A0A3D9GRL4"/>
<evidence type="ECO:0000313" key="3">
    <source>
        <dbReference type="Proteomes" id="UP000256980"/>
    </source>
</evidence>
<feature type="transmembrane region" description="Helical" evidence="1">
    <location>
        <begin position="79"/>
        <end position="96"/>
    </location>
</feature>
<keyword evidence="1" id="KW-0472">Membrane</keyword>
<proteinExistence type="predicted"/>
<name>A0A3D9GRL4_9FLAO</name>